<dbReference type="PANTHER" id="PTHR47383">
    <property type="entry name" value="OS03G0659800 PROTEIN"/>
    <property type="match status" value="1"/>
</dbReference>
<evidence type="ECO:0000256" key="2">
    <source>
        <dbReference type="SAM" id="MobiDB-lite"/>
    </source>
</evidence>
<dbReference type="InterPro" id="IPR058936">
    <property type="entry name" value="At4g15545-like"/>
</dbReference>
<dbReference type="InterPro" id="IPR058935">
    <property type="entry name" value="At4g15545-like_C"/>
</dbReference>
<dbReference type="Proteomes" id="UP001408789">
    <property type="component" value="Unassembled WGS sequence"/>
</dbReference>
<proteinExistence type="predicted"/>
<evidence type="ECO:0000256" key="1">
    <source>
        <dbReference type="SAM" id="Coils"/>
    </source>
</evidence>
<feature type="compositionally biased region" description="Polar residues" evidence="2">
    <location>
        <begin position="215"/>
        <end position="254"/>
    </location>
</feature>
<dbReference type="EMBL" id="JBCNJP010000024">
    <property type="protein sequence ID" value="KAK9057101.1"/>
    <property type="molecule type" value="Genomic_DNA"/>
</dbReference>
<dbReference type="PANTHER" id="PTHR47383:SF8">
    <property type="entry name" value="OS01G0768300 PROTEIN"/>
    <property type="match status" value="1"/>
</dbReference>
<organism evidence="4 5">
    <name type="scientific">Deinandra increscens subsp. villosa</name>
    <dbReference type="NCBI Taxonomy" id="3103831"/>
    <lineage>
        <taxon>Eukaryota</taxon>
        <taxon>Viridiplantae</taxon>
        <taxon>Streptophyta</taxon>
        <taxon>Embryophyta</taxon>
        <taxon>Tracheophyta</taxon>
        <taxon>Spermatophyta</taxon>
        <taxon>Magnoliopsida</taxon>
        <taxon>eudicotyledons</taxon>
        <taxon>Gunneridae</taxon>
        <taxon>Pentapetalae</taxon>
        <taxon>asterids</taxon>
        <taxon>campanulids</taxon>
        <taxon>Asterales</taxon>
        <taxon>Asteraceae</taxon>
        <taxon>Asteroideae</taxon>
        <taxon>Heliantheae alliance</taxon>
        <taxon>Madieae</taxon>
        <taxon>Madiinae</taxon>
        <taxon>Deinandra</taxon>
    </lineage>
</organism>
<evidence type="ECO:0000259" key="3">
    <source>
        <dbReference type="Pfam" id="PF25972"/>
    </source>
</evidence>
<dbReference type="AlphaFoldDB" id="A0AAP0CI27"/>
<keyword evidence="1" id="KW-0175">Coiled coil</keyword>
<feature type="coiled-coil region" evidence="1">
    <location>
        <begin position="55"/>
        <end position="89"/>
    </location>
</feature>
<dbReference type="Pfam" id="PF25972">
    <property type="entry name" value="At4g15545_C"/>
    <property type="match status" value="1"/>
</dbReference>
<accession>A0AAP0CI27</accession>
<evidence type="ECO:0000313" key="4">
    <source>
        <dbReference type="EMBL" id="KAK9057101.1"/>
    </source>
</evidence>
<feature type="region of interest" description="Disordered" evidence="2">
    <location>
        <begin position="215"/>
        <end position="267"/>
    </location>
</feature>
<feature type="domain" description="At4g15545-like C-terminal" evidence="3">
    <location>
        <begin position="268"/>
        <end position="333"/>
    </location>
</feature>
<gene>
    <name evidence="4" type="ORF">SSX86_024468</name>
</gene>
<protein>
    <recommendedName>
        <fullName evidence="3">At4g15545-like C-terminal domain-containing protein</fullName>
    </recommendedName>
</protein>
<evidence type="ECO:0000313" key="5">
    <source>
        <dbReference type="Proteomes" id="UP001408789"/>
    </source>
</evidence>
<comment type="caution">
    <text evidence="4">The sequence shown here is derived from an EMBL/GenBank/DDBJ whole genome shotgun (WGS) entry which is preliminary data.</text>
</comment>
<name>A0AAP0CI27_9ASTR</name>
<reference evidence="4 5" key="1">
    <citation type="submission" date="2024-04" db="EMBL/GenBank/DDBJ databases">
        <title>The reference genome of an endangered Asteraceae, Deinandra increscens subsp. villosa, native to the Central Coast of California.</title>
        <authorList>
            <person name="Guilliams M."/>
            <person name="Hasenstab-Lehman K."/>
            <person name="Meyer R."/>
            <person name="Mcevoy S."/>
        </authorList>
    </citation>
    <scope>NUCLEOTIDE SEQUENCE [LARGE SCALE GENOMIC DNA]</scope>
    <source>
        <tissue evidence="4">Leaf</tissue>
    </source>
</reference>
<sequence>MSEHSTVSTASGPDFNLPDEILSVIPTDPYDQLDLARKITSMALASRVSKLESEAGRLRHKLNEKDRVVMELEEKVSELQQTCHNVQLRLQLTLEDNAKLAEERDSLAMATKKLGRDLAKLEAFKRQLMQSLNDNDSTAAATVDIGTYDQSAPRAYAVKEEETNGYRRHHSYSGAIDDRNIHDDASKLGGQRFSVTPYISTRVTPTATPKIISTSVSPRRYSASGTTSPTKIQYEGRTTMSSWYPSSQQPSAGNSPPRGPPIPGRAAKVDGKEVFRQARSRLSYEQFSAFLANIKELNAQKQSREETLRKAEEIFGSDNKDLYLSFQALLNRNKQ</sequence>
<keyword evidence="5" id="KW-1185">Reference proteome</keyword>